<dbReference type="GeneID" id="40076396"/>
<dbReference type="EMBL" id="KY742649">
    <property type="protein sequence ID" value="AQZ54643.1"/>
    <property type="molecule type" value="Genomic_DNA"/>
</dbReference>
<dbReference type="KEGG" id="vg:40076396"/>
<dbReference type="Proteomes" id="UP000221468">
    <property type="component" value="Segment"/>
</dbReference>
<proteinExistence type="predicted"/>
<name>A0A1U9ZAA2_9CAUD</name>
<evidence type="ECO:0000313" key="2">
    <source>
        <dbReference type="Proteomes" id="UP000221468"/>
    </source>
</evidence>
<reference evidence="1 2" key="1">
    <citation type="journal article" date="2019" name="Genomics">
        <title>Genomic analyses of a novel bacteriophage (VB_PmiS-Isfahan) within Siphoviridae family infecting Proteus mirabilis.</title>
        <authorList>
            <person name="Yazdi M."/>
            <person name="Bouzari M."/>
            <person name="Ghaemi E.A."/>
        </authorList>
    </citation>
    <scope>NUCLEOTIDE SEQUENCE [LARGE SCALE GENOMIC DNA]</scope>
</reference>
<sequence length="71" mass="8570">MKLVKGVIYEINDDAMDFFIGHNRVEYHSHFYRKLDNKRLNTCIIRDAEDSLETYTFYDEDFKCVAQLQEI</sequence>
<organism evidence="1 2">
    <name type="scientific">Proteus phage VB_PmiS-Isfahan</name>
    <dbReference type="NCBI Taxonomy" id="1969841"/>
    <lineage>
        <taxon>Viruses</taxon>
        <taxon>Duplodnaviria</taxon>
        <taxon>Heunggongvirae</taxon>
        <taxon>Uroviricota</taxon>
        <taxon>Caudoviricetes</taxon>
        <taxon>Gorganvirus</taxon>
        <taxon>Gorganvirus isfahan</taxon>
    </lineage>
</organism>
<dbReference type="RefSeq" id="YP_009600590.1">
    <property type="nucleotide sequence ID" value="NC_041925.1"/>
</dbReference>
<evidence type="ECO:0000313" key="1">
    <source>
        <dbReference type="EMBL" id="AQZ54643.1"/>
    </source>
</evidence>
<accession>A0A1U9ZAA2</accession>
<keyword evidence="2" id="KW-1185">Reference proteome</keyword>
<protein>
    <submittedName>
        <fullName evidence="1">Uncharacterized protein</fullName>
    </submittedName>
</protein>